<keyword evidence="11 12" id="KW-1006">Bacterial flagellum protein export</keyword>
<name>A0A069RDS6_PEPLI</name>
<dbReference type="AlphaFoldDB" id="A0A069RDS6"/>
<dbReference type="STRING" id="1121324.CLIT_11c02050"/>
<keyword evidence="3 12" id="KW-0813">Transport</keyword>
<accession>A0A069RDS6</accession>
<dbReference type="eggNOG" id="COG1338">
    <property type="taxonomic scope" value="Bacteria"/>
</dbReference>
<evidence type="ECO:0000256" key="12">
    <source>
        <dbReference type="RuleBase" id="RU362069"/>
    </source>
</evidence>
<dbReference type="PROSITE" id="PS01060">
    <property type="entry name" value="FLIP_1"/>
    <property type="match status" value="1"/>
</dbReference>
<dbReference type="PANTHER" id="PTHR30587:SF0">
    <property type="entry name" value="FLAGELLAR BIOSYNTHETIC PROTEIN FLIP"/>
    <property type="match status" value="1"/>
</dbReference>
<comment type="caution">
    <text evidence="13">The sequence shown here is derived from an EMBL/GenBank/DDBJ whole genome shotgun (WGS) entry which is preliminary data.</text>
</comment>
<feature type="transmembrane region" description="Helical" evidence="12">
    <location>
        <begin position="232"/>
        <end position="252"/>
    </location>
</feature>
<keyword evidence="4 12" id="KW-1003">Cell membrane</keyword>
<dbReference type="GO" id="GO:0009306">
    <property type="term" value="P:protein secretion"/>
    <property type="evidence" value="ECO:0007669"/>
    <property type="project" value="UniProtKB-UniRule"/>
</dbReference>
<evidence type="ECO:0000256" key="6">
    <source>
        <dbReference type="ARBA" id="ARBA00022795"/>
    </source>
</evidence>
<dbReference type="NCBIfam" id="TIGR01103">
    <property type="entry name" value="fliP"/>
    <property type="match status" value="1"/>
</dbReference>
<protein>
    <recommendedName>
        <fullName evidence="2 12">Flagellar biosynthetic protein FliP</fullName>
    </recommendedName>
</protein>
<evidence type="ECO:0000313" key="14">
    <source>
        <dbReference type="Proteomes" id="UP000027946"/>
    </source>
</evidence>
<keyword evidence="8 12" id="KW-1133">Transmembrane helix</keyword>
<keyword evidence="9 12" id="KW-0472">Membrane</keyword>
<evidence type="ECO:0000256" key="10">
    <source>
        <dbReference type="ARBA" id="ARBA00023143"/>
    </source>
</evidence>
<dbReference type="Pfam" id="PF00813">
    <property type="entry name" value="FliP"/>
    <property type="match status" value="1"/>
</dbReference>
<comment type="function">
    <text evidence="12">Plays a role in the flagellum-specific transport system.</text>
</comment>
<dbReference type="Proteomes" id="UP000027946">
    <property type="component" value="Unassembled WGS sequence"/>
</dbReference>
<dbReference type="EMBL" id="JJMM01000011">
    <property type="protein sequence ID" value="KDR95176.1"/>
    <property type="molecule type" value="Genomic_DNA"/>
</dbReference>
<evidence type="ECO:0000256" key="5">
    <source>
        <dbReference type="ARBA" id="ARBA00022692"/>
    </source>
</evidence>
<dbReference type="PRINTS" id="PR01302">
    <property type="entry name" value="TYPE3IMPPROT"/>
</dbReference>
<sequence>MKRRYKVLMGIILAGAILGLGNCFAENTYPNVSLEVGGTQDPRALSNSIEIILIFTILSLLPSIIIMTTAFTRVIIILSFLKSAVGIQQNLPGQIVLGLSLFITFFIMAPTGEIVYEDSIKPYMAEEVTQEEAFTKAMVPMRDFMLKQTREKDIVLFAEMAKMDMSGMENVGDIPNRVLLPAFMISELKSGFQMGFILFIPFLIIDMVVASTLMSMGMMMLPPVMISLPFKLLLFILADGWNLVIKSIVMGFK</sequence>
<evidence type="ECO:0000256" key="7">
    <source>
        <dbReference type="ARBA" id="ARBA00022927"/>
    </source>
</evidence>
<feature type="transmembrane region" description="Helical" evidence="12">
    <location>
        <begin position="196"/>
        <end position="220"/>
    </location>
</feature>
<dbReference type="NCBIfam" id="NF009438">
    <property type="entry name" value="PRK12797.1"/>
    <property type="match status" value="1"/>
</dbReference>
<evidence type="ECO:0000256" key="2">
    <source>
        <dbReference type="ARBA" id="ARBA00021714"/>
    </source>
</evidence>
<evidence type="ECO:0000256" key="1">
    <source>
        <dbReference type="ARBA" id="ARBA00006257"/>
    </source>
</evidence>
<gene>
    <name evidence="12 13" type="primary">fliP</name>
    <name evidence="13" type="ORF">CLIT_11c02050</name>
</gene>
<evidence type="ECO:0000256" key="8">
    <source>
        <dbReference type="ARBA" id="ARBA00022989"/>
    </source>
</evidence>
<organism evidence="13 14">
    <name type="scientific">Peptoclostridium litorale DSM 5388</name>
    <dbReference type="NCBI Taxonomy" id="1121324"/>
    <lineage>
        <taxon>Bacteria</taxon>
        <taxon>Bacillati</taxon>
        <taxon>Bacillota</taxon>
        <taxon>Clostridia</taxon>
        <taxon>Peptostreptococcales</taxon>
        <taxon>Peptoclostridiaceae</taxon>
        <taxon>Peptoclostridium</taxon>
    </lineage>
</organism>
<reference evidence="13 14" key="1">
    <citation type="submission" date="2014-03" db="EMBL/GenBank/DDBJ databases">
        <title>Genome sequence of Clostridium litorale W6, DSM 5388.</title>
        <authorList>
            <person name="Poehlein A."/>
            <person name="Jagirdar A."/>
            <person name="Khonsari B."/>
            <person name="Chibani C.M."/>
            <person name="Gutierrez Gutierrez D.A."/>
            <person name="Davydova E."/>
            <person name="Alghaithi H.S."/>
            <person name="Nair K.P."/>
            <person name="Dhamotharan K."/>
            <person name="Chandran L."/>
            <person name="G W."/>
            <person name="Daniel R."/>
        </authorList>
    </citation>
    <scope>NUCLEOTIDE SEQUENCE [LARGE SCALE GENOMIC DNA]</scope>
    <source>
        <strain evidence="13 14">W6</strain>
    </source>
</reference>
<evidence type="ECO:0000256" key="4">
    <source>
        <dbReference type="ARBA" id="ARBA00022475"/>
    </source>
</evidence>
<evidence type="ECO:0000256" key="11">
    <source>
        <dbReference type="ARBA" id="ARBA00023225"/>
    </source>
</evidence>
<keyword evidence="13" id="KW-0969">Cilium</keyword>
<keyword evidence="5 12" id="KW-0812">Transmembrane</keyword>
<keyword evidence="13" id="KW-0966">Cell projection</keyword>
<comment type="similarity">
    <text evidence="1 12">Belongs to the FliP/MopC/SpaP family.</text>
</comment>
<feature type="transmembrane region" description="Helical" evidence="12">
    <location>
        <begin position="49"/>
        <end position="81"/>
    </location>
</feature>
<dbReference type="GO" id="GO:0005886">
    <property type="term" value="C:plasma membrane"/>
    <property type="evidence" value="ECO:0007669"/>
    <property type="project" value="UniProtKB-SubCell"/>
</dbReference>
<evidence type="ECO:0000256" key="3">
    <source>
        <dbReference type="ARBA" id="ARBA00022448"/>
    </source>
</evidence>
<keyword evidence="10" id="KW-0975">Bacterial flagellum</keyword>
<keyword evidence="6 12" id="KW-1005">Bacterial flagellum biogenesis</keyword>
<dbReference type="InterPro" id="IPR005837">
    <property type="entry name" value="FliP"/>
</dbReference>
<keyword evidence="13" id="KW-0282">Flagellum</keyword>
<dbReference type="GO" id="GO:0044781">
    <property type="term" value="P:bacterial-type flagellum organization"/>
    <property type="evidence" value="ECO:0007669"/>
    <property type="project" value="UniProtKB-UniRule"/>
</dbReference>
<keyword evidence="14" id="KW-1185">Reference proteome</keyword>
<comment type="caution">
    <text evidence="12">Lacks conserved residue(s) required for the propagation of feature annotation.</text>
</comment>
<dbReference type="InterPro" id="IPR005838">
    <property type="entry name" value="T3SS_IM_P"/>
</dbReference>
<evidence type="ECO:0000313" key="13">
    <source>
        <dbReference type="EMBL" id="KDR95176.1"/>
    </source>
</evidence>
<dbReference type="PANTHER" id="PTHR30587">
    <property type="entry name" value="FLAGELLAR BIOSYNTHETIC PROTEIN FLIP"/>
    <property type="match status" value="1"/>
</dbReference>
<proteinExistence type="inferred from homology"/>
<dbReference type="GO" id="GO:0009425">
    <property type="term" value="C:bacterial-type flagellum basal body"/>
    <property type="evidence" value="ECO:0007669"/>
    <property type="project" value="UniProtKB-SubCell"/>
</dbReference>
<evidence type="ECO:0000256" key="9">
    <source>
        <dbReference type="ARBA" id="ARBA00023136"/>
    </source>
</evidence>
<keyword evidence="7 12" id="KW-0653">Protein transport</keyword>
<dbReference type="PRINTS" id="PR00951">
    <property type="entry name" value="FLGBIOSNFLIP"/>
</dbReference>
<dbReference type="PROSITE" id="PS01061">
    <property type="entry name" value="FLIP_2"/>
    <property type="match status" value="1"/>
</dbReference>
<comment type="subcellular location">
    <subcellularLocation>
        <location evidence="12">Cell membrane</location>
        <topology evidence="12">Multi-pass membrane protein</topology>
    </subcellularLocation>
    <subcellularLocation>
        <location evidence="12">Bacterial flagellum basal body</location>
    </subcellularLocation>
</comment>